<keyword evidence="2" id="KW-0808">Transferase</keyword>
<name>A0A1M5BRL3_9BACT</name>
<organism evidence="2 3">
    <name type="scientific">Mariniphaga anaerophila</name>
    <dbReference type="NCBI Taxonomy" id="1484053"/>
    <lineage>
        <taxon>Bacteria</taxon>
        <taxon>Pseudomonadati</taxon>
        <taxon>Bacteroidota</taxon>
        <taxon>Bacteroidia</taxon>
        <taxon>Marinilabiliales</taxon>
        <taxon>Prolixibacteraceae</taxon>
        <taxon>Mariniphaga</taxon>
    </lineage>
</organism>
<evidence type="ECO:0000313" key="3">
    <source>
        <dbReference type="Proteomes" id="UP000184164"/>
    </source>
</evidence>
<dbReference type="Pfam" id="PF00132">
    <property type="entry name" value="Hexapep"/>
    <property type="match status" value="2"/>
</dbReference>
<dbReference type="InterPro" id="IPR050179">
    <property type="entry name" value="Trans_hexapeptide_repeat"/>
</dbReference>
<dbReference type="PANTHER" id="PTHR43300">
    <property type="entry name" value="ACETYLTRANSFERASE"/>
    <property type="match status" value="1"/>
</dbReference>
<gene>
    <name evidence="2" type="ORF">SAMN05444274_105276</name>
</gene>
<sequence>MNNTFIHETAVVDQGAQIGEGTKIWHFCHVMGTAETGKNCILGQNVFLGNKTVLGNNVKVQNNVSVYEGVVCEDDVFLGPSMVFTNVINPRSAVNRKEEFKTTLVKKGTTIGANATIVCGTTLGEYCFVGAGAVVTKDVKPFALMVGVPARQKGWVSKSGAILGDDLICPETGEKYSLTNGFLRPL</sequence>
<reference evidence="3" key="1">
    <citation type="submission" date="2016-11" db="EMBL/GenBank/DDBJ databases">
        <authorList>
            <person name="Varghese N."/>
            <person name="Submissions S."/>
        </authorList>
    </citation>
    <scope>NUCLEOTIDE SEQUENCE [LARGE SCALE GENOMIC DNA]</scope>
    <source>
        <strain evidence="3">DSM 26910</strain>
    </source>
</reference>
<dbReference type="RefSeq" id="WP_073002176.1">
    <property type="nucleotide sequence ID" value="NZ_FQUM01000005.1"/>
</dbReference>
<dbReference type="Proteomes" id="UP000184164">
    <property type="component" value="Unassembled WGS sequence"/>
</dbReference>
<evidence type="ECO:0000256" key="1">
    <source>
        <dbReference type="ARBA" id="ARBA00007274"/>
    </source>
</evidence>
<dbReference type="OrthoDB" id="9801697at2"/>
<dbReference type="InterPro" id="IPR011004">
    <property type="entry name" value="Trimer_LpxA-like_sf"/>
</dbReference>
<dbReference type="InterPro" id="IPR001451">
    <property type="entry name" value="Hexapep"/>
</dbReference>
<evidence type="ECO:0000313" key="2">
    <source>
        <dbReference type="EMBL" id="SHF45204.1"/>
    </source>
</evidence>
<protein>
    <submittedName>
        <fullName evidence="2">UDP-2-acetamido-3-amino-2,3-dideoxy-glucuronate N-acetyltransferase</fullName>
    </submittedName>
</protein>
<keyword evidence="3" id="KW-1185">Reference proteome</keyword>
<comment type="similarity">
    <text evidence="1">Belongs to the transferase hexapeptide repeat family.</text>
</comment>
<dbReference type="SUPFAM" id="SSF51161">
    <property type="entry name" value="Trimeric LpxA-like enzymes"/>
    <property type="match status" value="1"/>
</dbReference>
<dbReference type="Gene3D" id="2.160.10.10">
    <property type="entry name" value="Hexapeptide repeat proteins"/>
    <property type="match status" value="1"/>
</dbReference>
<dbReference type="AlphaFoldDB" id="A0A1M5BRL3"/>
<dbReference type="GO" id="GO:0016740">
    <property type="term" value="F:transferase activity"/>
    <property type="evidence" value="ECO:0007669"/>
    <property type="project" value="UniProtKB-KW"/>
</dbReference>
<accession>A0A1M5BRL3</accession>
<dbReference type="PANTHER" id="PTHR43300:SF4">
    <property type="entry name" value="ACYL-[ACYL-CARRIER-PROTEIN]--UDP-N-ACETYLGLUCOSAMINE O-ACYLTRANSFERASE"/>
    <property type="match status" value="1"/>
</dbReference>
<proteinExistence type="inferred from homology"/>
<dbReference type="STRING" id="1484053.SAMN05444274_105276"/>
<dbReference type="EMBL" id="FQUM01000005">
    <property type="protein sequence ID" value="SHF45204.1"/>
    <property type="molecule type" value="Genomic_DNA"/>
</dbReference>
<dbReference type="CDD" id="cd03358">
    <property type="entry name" value="LbH_WxcM_N_like"/>
    <property type="match status" value="1"/>
</dbReference>